<organism evidence="1 2">
    <name type="scientific">Anopheles merus</name>
    <name type="common">Mosquito</name>
    <dbReference type="NCBI Taxonomy" id="30066"/>
    <lineage>
        <taxon>Eukaryota</taxon>
        <taxon>Metazoa</taxon>
        <taxon>Ecdysozoa</taxon>
        <taxon>Arthropoda</taxon>
        <taxon>Hexapoda</taxon>
        <taxon>Insecta</taxon>
        <taxon>Pterygota</taxon>
        <taxon>Neoptera</taxon>
        <taxon>Endopterygota</taxon>
        <taxon>Diptera</taxon>
        <taxon>Nematocera</taxon>
        <taxon>Culicoidea</taxon>
        <taxon>Culicidae</taxon>
        <taxon>Anophelinae</taxon>
        <taxon>Anopheles</taxon>
    </lineage>
</organism>
<dbReference type="EnsemblMetazoa" id="AMEM001685-RA">
    <property type="protein sequence ID" value="AMEM001685-PA"/>
    <property type="gene ID" value="AMEM001685"/>
</dbReference>
<accession>A0A182UQ26</accession>
<reference evidence="1" key="1">
    <citation type="submission" date="2020-05" db="UniProtKB">
        <authorList>
            <consortium name="EnsemblMetazoa"/>
        </authorList>
    </citation>
    <scope>IDENTIFICATION</scope>
    <source>
        <strain evidence="1">MAF</strain>
    </source>
</reference>
<name>A0A182UQ26_ANOME</name>
<evidence type="ECO:0000313" key="2">
    <source>
        <dbReference type="Proteomes" id="UP000075903"/>
    </source>
</evidence>
<sequence>MTATADGEGPREAGCGGWVAGKKKFGSSNIRPVQFSARAWLSDLPPFCLSGVGSCRLAAYMVGGGGGRQRLLGLSDWRRRQHVPYLRRRRALEQRIQPLADAGVAQRLERPHRRPPEHAQVVEQQAVVGFVLLQQPVAVQQARLVVEKDEQRGVGLAGEVVRRRRHDVRVPLEVVQVVDDPVQVGDQVVEHDQIGPLGQLDQPLEHLGRGRLRGERTRARRWRGRSGRWAVSGRAESVEQQPSHAIPRPVESFGDVAHVESVQMSLERPER</sequence>
<dbReference type="VEuPathDB" id="VectorBase:AMEM001685"/>
<protein>
    <submittedName>
        <fullName evidence="1">Uncharacterized protein</fullName>
    </submittedName>
</protein>
<dbReference type="Proteomes" id="UP000075903">
    <property type="component" value="Unassembled WGS sequence"/>
</dbReference>
<proteinExistence type="predicted"/>
<dbReference type="AlphaFoldDB" id="A0A182UQ26"/>
<keyword evidence="2" id="KW-1185">Reference proteome</keyword>
<evidence type="ECO:0000313" key="1">
    <source>
        <dbReference type="EnsemblMetazoa" id="AMEM001685-PA"/>
    </source>
</evidence>